<evidence type="ECO:0000256" key="1">
    <source>
        <dbReference type="ARBA" id="ARBA00004141"/>
    </source>
</evidence>
<keyword evidence="9" id="KW-1185">Reference proteome</keyword>
<evidence type="ECO:0000313" key="8">
    <source>
        <dbReference type="EMBL" id="ADL32956.1"/>
    </source>
</evidence>
<evidence type="ECO:0000256" key="6">
    <source>
        <dbReference type="SAM" id="Phobius"/>
    </source>
</evidence>
<proteinExistence type="predicted"/>
<dbReference type="STRING" id="515622.bpr_I0207"/>
<keyword evidence="3 6" id="KW-0812">Transmembrane</keyword>
<dbReference type="InterPro" id="IPR004680">
    <property type="entry name" value="Cit_transptr-like_dom"/>
</dbReference>
<feature type="transmembrane region" description="Helical" evidence="6">
    <location>
        <begin position="79"/>
        <end position="110"/>
    </location>
</feature>
<dbReference type="InterPro" id="IPR051475">
    <property type="entry name" value="Diverse_Ion_Transporter"/>
</dbReference>
<feature type="transmembrane region" description="Helical" evidence="6">
    <location>
        <begin position="161"/>
        <end position="184"/>
    </location>
</feature>
<dbReference type="KEGG" id="bpb:bpr_I0207"/>
<dbReference type="EMBL" id="CP001810">
    <property type="protein sequence ID" value="ADL32956.1"/>
    <property type="molecule type" value="Genomic_DNA"/>
</dbReference>
<feature type="transmembrane region" description="Helical" evidence="6">
    <location>
        <begin position="288"/>
        <end position="311"/>
    </location>
</feature>
<dbReference type="GO" id="GO:0055085">
    <property type="term" value="P:transmembrane transport"/>
    <property type="evidence" value="ECO:0007669"/>
    <property type="project" value="InterPro"/>
</dbReference>
<feature type="transmembrane region" description="Helical" evidence="6">
    <location>
        <begin position="247"/>
        <end position="267"/>
    </location>
</feature>
<keyword evidence="5 6" id="KW-0472">Membrane</keyword>
<dbReference type="Pfam" id="PF03600">
    <property type="entry name" value="CitMHS"/>
    <property type="match status" value="1"/>
</dbReference>
<evidence type="ECO:0000256" key="5">
    <source>
        <dbReference type="ARBA" id="ARBA00023136"/>
    </source>
</evidence>
<dbReference type="Proteomes" id="UP000001299">
    <property type="component" value="Chromosome 1"/>
</dbReference>
<feature type="transmembrane region" description="Helical" evidence="6">
    <location>
        <begin position="317"/>
        <end position="341"/>
    </location>
</feature>
<keyword evidence="2" id="KW-0813">Transport</keyword>
<evidence type="ECO:0000256" key="3">
    <source>
        <dbReference type="ARBA" id="ARBA00022692"/>
    </source>
</evidence>
<feature type="transmembrane region" description="Helical" evidence="6">
    <location>
        <begin position="353"/>
        <end position="374"/>
    </location>
</feature>
<dbReference type="HOGENOM" id="CLU_063025_0_0_9"/>
<evidence type="ECO:0000313" key="9">
    <source>
        <dbReference type="Proteomes" id="UP000001299"/>
    </source>
</evidence>
<comment type="subcellular location">
    <subcellularLocation>
        <location evidence="1">Membrane</location>
        <topology evidence="1">Multi-pass membrane protein</topology>
    </subcellularLocation>
</comment>
<feature type="domain" description="Citrate transporter-like" evidence="7">
    <location>
        <begin position="16"/>
        <end position="308"/>
    </location>
</feature>
<reference evidence="8 9" key="1">
    <citation type="journal article" date="2010" name="PLoS ONE">
        <title>The glycobiome of the rumen bacterium Butyrivibrio proteoclasticus B316(T) highlights adaptation to a polysaccharide-rich environment.</title>
        <authorList>
            <person name="Kelly W.J."/>
            <person name="Leahy S.C."/>
            <person name="Altermann E."/>
            <person name="Yeoman C.J."/>
            <person name="Dunne J.C."/>
            <person name="Kong Z."/>
            <person name="Pacheco D.M."/>
            <person name="Li D."/>
            <person name="Noel S.J."/>
            <person name="Moon C.D."/>
            <person name="Cookson A.L."/>
            <person name="Attwood G.T."/>
        </authorList>
    </citation>
    <scope>NUCLEOTIDE SEQUENCE [LARGE SCALE GENOMIC DNA]</scope>
    <source>
        <strain evidence="9">ATCC 51982 / DSM 14932 / B316</strain>
    </source>
</reference>
<evidence type="ECO:0000256" key="4">
    <source>
        <dbReference type="ARBA" id="ARBA00022989"/>
    </source>
</evidence>
<dbReference type="PANTHER" id="PTHR43568:SF1">
    <property type="entry name" value="P PROTEIN"/>
    <property type="match status" value="1"/>
</dbReference>
<feature type="transmembrane region" description="Helical" evidence="6">
    <location>
        <begin position="15"/>
        <end position="31"/>
    </location>
</feature>
<protein>
    <submittedName>
        <fullName evidence="8">Citrate transporter family protein</fullName>
    </submittedName>
</protein>
<dbReference type="GO" id="GO:0016020">
    <property type="term" value="C:membrane"/>
    <property type="evidence" value="ECO:0007669"/>
    <property type="project" value="UniProtKB-SubCell"/>
</dbReference>
<organism evidence="8 9">
    <name type="scientific">Butyrivibrio proteoclasticus (strain ATCC 51982 / DSM 14932 / B316)</name>
    <name type="common">Clostridium proteoclasticum</name>
    <dbReference type="NCBI Taxonomy" id="515622"/>
    <lineage>
        <taxon>Bacteria</taxon>
        <taxon>Bacillati</taxon>
        <taxon>Bacillota</taxon>
        <taxon>Clostridia</taxon>
        <taxon>Lachnospirales</taxon>
        <taxon>Lachnospiraceae</taxon>
        <taxon>Butyrivibrio</taxon>
    </lineage>
</organism>
<keyword evidence="4 6" id="KW-1133">Transmembrane helix</keyword>
<dbReference type="AlphaFoldDB" id="E0RXB8"/>
<evidence type="ECO:0000256" key="2">
    <source>
        <dbReference type="ARBA" id="ARBA00022448"/>
    </source>
</evidence>
<feature type="transmembrane region" description="Helical" evidence="6">
    <location>
        <begin position="209"/>
        <end position="241"/>
    </location>
</feature>
<evidence type="ECO:0000259" key="7">
    <source>
        <dbReference type="Pfam" id="PF03600"/>
    </source>
</evidence>
<name>E0RXB8_BUTPB</name>
<dbReference type="eggNOG" id="COG1055">
    <property type="taxonomic scope" value="Bacteria"/>
</dbReference>
<dbReference type="PANTHER" id="PTHR43568">
    <property type="entry name" value="P PROTEIN"/>
    <property type="match status" value="1"/>
</dbReference>
<sequence length="375" mass="41665">MGSYADLWKKIKSDPVLYIAWILALISAFFVRPDKGYLDYIDFRSLGILWGLMVIIQGLKENSVFEKIGQLLMGRASKAWQLSAALIFMCFIGSMLITNDVALITFVPFGMLVLKSCQREDLMIPVIVFQTIAANLGSMATPVGNPQNLYLYGITQMSIGEFVLCMLPFTAAAALMLVLCIFLLPGKNKDIVINSEYGIVKEFGSRRQIVIYTVLFVIAILSVLRVIPWYVMAAVVLVMVAGMDYKILLRADYMLLLTFIGFFIFTGNMARIDSVKEFFNSVTSGKEFTVAVIASQFISNVPATLLLSGFTSNYKELLIGVNAGGLGTLIASMASLISFKFYSATYKERQKAYIVYFTVANLAFLAVFVLLHLFI</sequence>
<accession>E0RXB8</accession>
<dbReference type="RefSeq" id="WP_013279613.1">
    <property type="nucleotide sequence ID" value="NC_014387.1"/>
</dbReference>
<gene>
    <name evidence="8" type="ordered locus">bpr_I0207</name>
</gene>